<evidence type="ECO:0000256" key="6">
    <source>
        <dbReference type="ARBA" id="ARBA00037100"/>
    </source>
</evidence>
<keyword evidence="4" id="KW-0284">Flavonoid biosynthesis</keyword>
<protein>
    <recommendedName>
        <fullName evidence="9">Dihydroflavonol 4-reductase</fullName>
        <ecNumber evidence="8">1.1.1.219</ecNumber>
        <ecNumber evidence="7">1.1.1.234</ecNumber>
    </recommendedName>
    <alternativeName>
        <fullName evidence="11">Dihydrokaempferol 4-reductase</fullName>
    </alternativeName>
    <alternativeName>
        <fullName evidence="10">Flavanone 4-reductase</fullName>
    </alternativeName>
</protein>
<evidence type="ECO:0000256" key="8">
    <source>
        <dbReference type="ARBA" id="ARBA00039057"/>
    </source>
</evidence>
<evidence type="ECO:0000256" key="1">
    <source>
        <dbReference type="ARBA" id="ARBA00004935"/>
    </source>
</evidence>
<evidence type="ECO:0000256" key="10">
    <source>
        <dbReference type="ARBA" id="ARBA00042087"/>
    </source>
</evidence>
<comment type="catalytic activity">
    <reaction evidence="12">
        <text>(2S)-flavan-4-ol + NADP(+) = (2S)-flavanone + NADPH + H(+)</text>
        <dbReference type="Rhea" id="RHEA:11228"/>
        <dbReference type="ChEBI" id="CHEBI:15378"/>
        <dbReference type="ChEBI" id="CHEBI:15605"/>
        <dbReference type="ChEBI" id="CHEBI:15606"/>
        <dbReference type="ChEBI" id="CHEBI:57783"/>
        <dbReference type="ChEBI" id="CHEBI:58349"/>
        <dbReference type="EC" id="1.1.1.234"/>
    </reaction>
</comment>
<keyword evidence="16" id="KW-1185">Reference proteome</keyword>
<evidence type="ECO:0000256" key="7">
    <source>
        <dbReference type="ARBA" id="ARBA00039055"/>
    </source>
</evidence>
<evidence type="ECO:0000256" key="12">
    <source>
        <dbReference type="ARBA" id="ARBA00048870"/>
    </source>
</evidence>
<dbReference type="Pfam" id="PF01370">
    <property type="entry name" value="Epimerase"/>
    <property type="match status" value="1"/>
</dbReference>
<accession>A0A2G9HAY9</accession>
<comment type="pathway">
    <text evidence="1">Pigment biosynthesis; anthocyanin biosynthesis.</text>
</comment>
<organism evidence="15 16">
    <name type="scientific">Handroanthus impetiginosus</name>
    <dbReference type="NCBI Taxonomy" id="429701"/>
    <lineage>
        <taxon>Eukaryota</taxon>
        <taxon>Viridiplantae</taxon>
        <taxon>Streptophyta</taxon>
        <taxon>Embryophyta</taxon>
        <taxon>Tracheophyta</taxon>
        <taxon>Spermatophyta</taxon>
        <taxon>Magnoliopsida</taxon>
        <taxon>eudicotyledons</taxon>
        <taxon>Gunneridae</taxon>
        <taxon>Pentapetalae</taxon>
        <taxon>asterids</taxon>
        <taxon>lamiids</taxon>
        <taxon>Lamiales</taxon>
        <taxon>Bignoniaceae</taxon>
        <taxon>Crescentiina</taxon>
        <taxon>Tabebuia alliance</taxon>
        <taxon>Handroanthus</taxon>
    </lineage>
</organism>
<dbReference type="PANTHER" id="PTHR10366:SF776">
    <property type="entry name" value="NAD(P)-BINDING ROSSMANN-FOLD SUPERFAMILY PROTEIN"/>
    <property type="match status" value="1"/>
</dbReference>
<evidence type="ECO:0000313" key="15">
    <source>
        <dbReference type="EMBL" id="PIN14685.1"/>
    </source>
</evidence>
<evidence type="ECO:0000259" key="14">
    <source>
        <dbReference type="Pfam" id="PF01370"/>
    </source>
</evidence>
<dbReference type="InterPro" id="IPR036291">
    <property type="entry name" value="NAD(P)-bd_dom_sf"/>
</dbReference>
<name>A0A2G9HAY9_9LAMI</name>
<dbReference type="Proteomes" id="UP000231279">
    <property type="component" value="Unassembled WGS sequence"/>
</dbReference>
<comment type="catalytic activity">
    <reaction evidence="13">
        <text>a (2R,3S,4S)-leucoanthocyanidin + NADP(+) = a (2R,3R)-dihydroflavonol + NADPH + H(+)</text>
        <dbReference type="Rhea" id="RHEA:54444"/>
        <dbReference type="ChEBI" id="CHEBI:15378"/>
        <dbReference type="ChEBI" id="CHEBI:57783"/>
        <dbReference type="ChEBI" id="CHEBI:58349"/>
        <dbReference type="ChEBI" id="CHEBI:138176"/>
        <dbReference type="ChEBI" id="CHEBI:138188"/>
        <dbReference type="EC" id="1.1.1.219"/>
    </reaction>
</comment>
<evidence type="ECO:0000256" key="13">
    <source>
        <dbReference type="ARBA" id="ARBA00049132"/>
    </source>
</evidence>
<comment type="similarity">
    <text evidence="5">Belongs to the NAD(P)-dependent epimerase/dehydratase family. Dihydroflavonol-4-reductase subfamily.</text>
</comment>
<dbReference type="EC" id="1.1.1.219" evidence="8"/>
<feature type="domain" description="NAD-dependent epimerase/dehydratase" evidence="14">
    <location>
        <begin position="12"/>
        <end position="153"/>
    </location>
</feature>
<evidence type="ECO:0000256" key="3">
    <source>
        <dbReference type="ARBA" id="ARBA00023002"/>
    </source>
</evidence>
<dbReference type="Gene3D" id="3.40.50.720">
    <property type="entry name" value="NAD(P)-binding Rossmann-like Domain"/>
    <property type="match status" value="1"/>
</dbReference>
<evidence type="ECO:0000256" key="4">
    <source>
        <dbReference type="ARBA" id="ARBA00023241"/>
    </source>
</evidence>
<dbReference type="AlphaFoldDB" id="A0A2G9HAY9"/>
<dbReference type="GO" id="GO:0009813">
    <property type="term" value="P:flavonoid biosynthetic process"/>
    <property type="evidence" value="ECO:0007669"/>
    <property type="project" value="UniProtKB-KW"/>
</dbReference>
<keyword evidence="3" id="KW-0560">Oxidoreductase</keyword>
<evidence type="ECO:0000256" key="11">
    <source>
        <dbReference type="ARBA" id="ARBA00042831"/>
    </source>
</evidence>
<dbReference type="STRING" id="429701.A0A2G9HAY9"/>
<dbReference type="SUPFAM" id="SSF51735">
    <property type="entry name" value="NAD(P)-binding Rossmann-fold domains"/>
    <property type="match status" value="1"/>
</dbReference>
<reference evidence="16" key="1">
    <citation type="journal article" date="2018" name="Gigascience">
        <title>Genome assembly of the Pink Ipe (Handroanthus impetiginosus, Bignoniaceae), a highly valued, ecologically keystone Neotropical timber forest tree.</title>
        <authorList>
            <person name="Silva-Junior O.B."/>
            <person name="Grattapaglia D."/>
            <person name="Novaes E."/>
            <person name="Collevatti R.G."/>
        </authorList>
    </citation>
    <scope>NUCLEOTIDE SEQUENCE [LARGE SCALE GENOMIC DNA]</scope>
    <source>
        <strain evidence="16">cv. UFG-1</strain>
    </source>
</reference>
<dbReference type="InterPro" id="IPR001509">
    <property type="entry name" value="Epimerase_deHydtase"/>
</dbReference>
<dbReference type="InterPro" id="IPR050425">
    <property type="entry name" value="NAD(P)_dehydrat-like"/>
</dbReference>
<dbReference type="GO" id="GO:0045552">
    <property type="term" value="F:dihydroflavanol 4-reductase activity"/>
    <property type="evidence" value="ECO:0007669"/>
    <property type="project" value="UniProtKB-EC"/>
</dbReference>
<comment type="caution">
    <text evidence="15">The sequence shown here is derived from an EMBL/GenBank/DDBJ whole genome shotgun (WGS) entry which is preliminary data.</text>
</comment>
<dbReference type="GO" id="GO:0047890">
    <property type="term" value="F:flavanone 4-reductase activity"/>
    <property type="evidence" value="ECO:0007669"/>
    <property type="project" value="UniProtKB-EC"/>
</dbReference>
<evidence type="ECO:0000256" key="2">
    <source>
        <dbReference type="ARBA" id="ARBA00022857"/>
    </source>
</evidence>
<proteinExistence type="inferred from homology"/>
<dbReference type="PANTHER" id="PTHR10366">
    <property type="entry name" value="NAD DEPENDENT EPIMERASE/DEHYDRATASE"/>
    <property type="match status" value="1"/>
</dbReference>
<sequence length="228" mass="26110">MLPQVEVVAPALDGTLNVLKACTKAKVRRMVFVSSASAIVMNPSWHKDQVMDENCWSDKEYCKETNNWYCYSKTAAESEALDYAKKNGLDVVTVCPTLVLGPMLQHTINSSSFALIKLLKEGYEEMDNKVRMIVDVRDVAEALKLLYEKPESEGRYICTSHRIKTQDLVQILKEIYPNYNYPKSFREGRELPQFSAEKLQRLGWKYRPLEKTLVDSVENFKQAGLLLS</sequence>
<evidence type="ECO:0000256" key="5">
    <source>
        <dbReference type="ARBA" id="ARBA00023445"/>
    </source>
</evidence>
<dbReference type="OrthoDB" id="2735536at2759"/>
<evidence type="ECO:0000313" key="16">
    <source>
        <dbReference type="Proteomes" id="UP000231279"/>
    </source>
</evidence>
<dbReference type="FunFam" id="3.40.50.720:FF:000085">
    <property type="entry name" value="Dihydroflavonol reductase"/>
    <property type="match status" value="1"/>
</dbReference>
<keyword evidence="2" id="KW-0521">NADP</keyword>
<gene>
    <name evidence="15" type="ORF">CDL12_12704</name>
</gene>
<dbReference type="EC" id="1.1.1.234" evidence="7"/>
<evidence type="ECO:0000256" key="9">
    <source>
        <dbReference type="ARBA" id="ARBA00039963"/>
    </source>
</evidence>
<dbReference type="EMBL" id="NKXS01002238">
    <property type="protein sequence ID" value="PIN14685.1"/>
    <property type="molecule type" value="Genomic_DNA"/>
</dbReference>
<comment type="function">
    <text evidence="6">Bifunctional enzyme involved in flavonoid metabolism.</text>
</comment>